<feature type="compositionally biased region" description="Basic and acidic residues" evidence="1">
    <location>
        <begin position="291"/>
        <end position="308"/>
    </location>
</feature>
<evidence type="ECO:0000259" key="2">
    <source>
        <dbReference type="Pfam" id="PF03819"/>
    </source>
</evidence>
<evidence type="ECO:0000313" key="3">
    <source>
        <dbReference type="EMBL" id="NNJ25694.1"/>
    </source>
</evidence>
<dbReference type="InterPro" id="IPR011551">
    <property type="entry name" value="NTP_PyrPHydrolase_MazG"/>
</dbReference>
<sequence length="308" mass="33711">MRAVAEVVAKLRGPDGCPWDRAQTLSSIKPHTLEEAHELFEAIDALAAASPDDPDHGAKAAAVRDELGDLLLQVLLDAQIAADDGLFTLTEVADTLRAKLVRRHPHVFGDASADGETDVRAIWAEAKRAERGGDDPPARRSVFDGIPASLPALAAAKKLSGRAAAVGYDFPDRRMQFDKLTEELAELSRELFDADAPDAVPAGIDAPVIPDEPIADPARRDRAEAELGDVLFVMANIARRWGLDPEQALLRSNRKFADRVRYIEDRLSERESGERELGEVSLAEMEALYQEGKRRERGGRDRDAEPRA</sequence>
<keyword evidence="3" id="KW-0378">Hydrolase</keyword>
<evidence type="ECO:0000313" key="4">
    <source>
        <dbReference type="Proteomes" id="UP000609651"/>
    </source>
</evidence>
<dbReference type="SUPFAM" id="SSF101386">
    <property type="entry name" value="all-alpha NTP pyrophosphatases"/>
    <property type="match status" value="2"/>
</dbReference>
<dbReference type="EC" id="3.6.1.8" evidence="3"/>
<dbReference type="InterPro" id="IPR004518">
    <property type="entry name" value="MazG-like_dom"/>
</dbReference>
<accession>A0ABX1VCB9</accession>
<dbReference type="PANTHER" id="PTHR30522">
    <property type="entry name" value="NUCLEOSIDE TRIPHOSPHATE PYROPHOSPHOHYDROLASE"/>
    <property type="match status" value="1"/>
</dbReference>
<dbReference type="Pfam" id="PF03819">
    <property type="entry name" value="MazG"/>
    <property type="match status" value="1"/>
</dbReference>
<keyword evidence="4" id="KW-1185">Reference proteome</keyword>
<dbReference type="EMBL" id="WTPX01000046">
    <property type="protein sequence ID" value="NNJ25694.1"/>
    <property type="molecule type" value="Genomic_DNA"/>
</dbReference>
<name>A0ABX1VCB9_9PLAN</name>
<dbReference type="Proteomes" id="UP000609651">
    <property type="component" value="Unassembled WGS sequence"/>
</dbReference>
<dbReference type="Gene3D" id="1.10.287.1080">
    <property type="entry name" value="MazG-like"/>
    <property type="match status" value="2"/>
</dbReference>
<feature type="region of interest" description="Disordered" evidence="1">
    <location>
        <begin position="288"/>
        <end position="308"/>
    </location>
</feature>
<protein>
    <submittedName>
        <fullName evidence="3">Nucleoside triphosphate pyrophosphohydrolase</fullName>
        <ecNumber evidence="3">3.6.1.8</ecNumber>
    </submittedName>
</protein>
<dbReference type="NCBIfam" id="NF007113">
    <property type="entry name" value="PRK09562.1"/>
    <property type="match status" value="1"/>
</dbReference>
<evidence type="ECO:0000256" key="1">
    <source>
        <dbReference type="SAM" id="MobiDB-lite"/>
    </source>
</evidence>
<comment type="caution">
    <text evidence="3">The sequence shown here is derived from an EMBL/GenBank/DDBJ whole genome shotgun (WGS) entry which is preliminary data.</text>
</comment>
<dbReference type="PANTHER" id="PTHR30522:SF0">
    <property type="entry name" value="NUCLEOSIDE TRIPHOSPHATE PYROPHOSPHOHYDROLASE"/>
    <property type="match status" value="1"/>
</dbReference>
<dbReference type="InterPro" id="IPR048015">
    <property type="entry name" value="NTP-PPase_MazG-like_N"/>
</dbReference>
<dbReference type="CDD" id="cd11528">
    <property type="entry name" value="NTP-PPase_MazG_Nterm"/>
    <property type="match status" value="1"/>
</dbReference>
<dbReference type="NCBIfam" id="TIGR00444">
    <property type="entry name" value="mazG"/>
    <property type="match status" value="1"/>
</dbReference>
<feature type="domain" description="NTP pyrophosphohydrolase MazG-like" evidence="2">
    <location>
        <begin position="23"/>
        <end position="108"/>
    </location>
</feature>
<dbReference type="InterPro" id="IPR048011">
    <property type="entry name" value="NTP-PPase_MazG-like_C"/>
</dbReference>
<proteinExistence type="predicted"/>
<reference evidence="3 4" key="1">
    <citation type="journal article" date="2020" name="Syst. Appl. Microbiol.">
        <title>Alienimonas chondri sp. nov., a novel planctomycete isolated from the biofilm of the red alga Chondrus crispus.</title>
        <authorList>
            <person name="Vitorino I."/>
            <person name="Albuquerque L."/>
            <person name="Wiegand S."/>
            <person name="Kallscheuer N."/>
            <person name="da Costa M.S."/>
            <person name="Lobo-da-Cunha A."/>
            <person name="Jogler C."/>
            <person name="Lage O.M."/>
        </authorList>
    </citation>
    <scope>NUCLEOTIDE SEQUENCE [LARGE SCALE GENOMIC DNA]</scope>
    <source>
        <strain evidence="3 4">LzC2</strain>
    </source>
</reference>
<organism evidence="3 4">
    <name type="scientific">Alienimonas chondri</name>
    <dbReference type="NCBI Taxonomy" id="2681879"/>
    <lineage>
        <taxon>Bacteria</taxon>
        <taxon>Pseudomonadati</taxon>
        <taxon>Planctomycetota</taxon>
        <taxon>Planctomycetia</taxon>
        <taxon>Planctomycetales</taxon>
        <taxon>Planctomycetaceae</taxon>
        <taxon>Alienimonas</taxon>
    </lineage>
</organism>
<dbReference type="CDD" id="cd11529">
    <property type="entry name" value="NTP-PPase_MazG_Cterm"/>
    <property type="match status" value="1"/>
</dbReference>
<gene>
    <name evidence="3" type="primary">mazG</name>
    <name evidence="3" type="ORF">LzC2_17670</name>
</gene>
<dbReference type="GO" id="GO:0047693">
    <property type="term" value="F:ATP diphosphatase activity"/>
    <property type="evidence" value="ECO:0007669"/>
    <property type="project" value="UniProtKB-EC"/>
</dbReference>